<keyword evidence="2" id="KW-1185">Reference proteome</keyword>
<evidence type="ECO:0000313" key="2">
    <source>
        <dbReference type="Proteomes" id="UP000749646"/>
    </source>
</evidence>
<proteinExistence type="predicted"/>
<name>A0A9P6LYJ5_9FUNG</name>
<gene>
    <name evidence="1" type="ORF">BGZ65_005301</name>
</gene>
<protein>
    <submittedName>
        <fullName evidence="1">Uncharacterized protein</fullName>
    </submittedName>
</protein>
<sequence length="161" mass="16509">MHSSRISYTNPVFSCTISAESDKGDVGDGVDVLAASEVDVEDFGCVADDINDVLRFPVPGAPLSFALSKNRSSALINSLKNSIIPCCAGGGGDDIESGVGEPAISDSEINDVSEPGTTVEMGLEMGCPGNDNGMRVLVEDAVEGVGGSGQQATRIKSLVAW</sequence>
<reference evidence="1" key="1">
    <citation type="journal article" date="2020" name="Fungal Divers.">
        <title>Resolving the Mortierellaceae phylogeny through synthesis of multi-gene phylogenetics and phylogenomics.</title>
        <authorList>
            <person name="Vandepol N."/>
            <person name="Liber J."/>
            <person name="Desiro A."/>
            <person name="Na H."/>
            <person name="Kennedy M."/>
            <person name="Barry K."/>
            <person name="Grigoriev I.V."/>
            <person name="Miller A.N."/>
            <person name="O'Donnell K."/>
            <person name="Stajich J.E."/>
            <person name="Bonito G."/>
        </authorList>
    </citation>
    <scope>NUCLEOTIDE SEQUENCE</scope>
    <source>
        <strain evidence="1">MES-2147</strain>
    </source>
</reference>
<dbReference type="AlphaFoldDB" id="A0A9P6LYJ5"/>
<organism evidence="1 2">
    <name type="scientific">Modicella reniformis</name>
    <dbReference type="NCBI Taxonomy" id="1440133"/>
    <lineage>
        <taxon>Eukaryota</taxon>
        <taxon>Fungi</taxon>
        <taxon>Fungi incertae sedis</taxon>
        <taxon>Mucoromycota</taxon>
        <taxon>Mortierellomycotina</taxon>
        <taxon>Mortierellomycetes</taxon>
        <taxon>Mortierellales</taxon>
        <taxon>Mortierellaceae</taxon>
        <taxon>Modicella</taxon>
    </lineage>
</organism>
<dbReference type="Proteomes" id="UP000749646">
    <property type="component" value="Unassembled WGS sequence"/>
</dbReference>
<evidence type="ECO:0000313" key="1">
    <source>
        <dbReference type="EMBL" id="KAF9952384.1"/>
    </source>
</evidence>
<comment type="caution">
    <text evidence="1">The sequence shown here is derived from an EMBL/GenBank/DDBJ whole genome shotgun (WGS) entry which is preliminary data.</text>
</comment>
<accession>A0A9P6LYJ5</accession>
<dbReference type="EMBL" id="JAAAHW010006991">
    <property type="protein sequence ID" value="KAF9952384.1"/>
    <property type="molecule type" value="Genomic_DNA"/>
</dbReference>